<organism evidence="3 4">
    <name type="scientific">Mycobacterium talmoniae</name>
    <dbReference type="NCBI Taxonomy" id="1858794"/>
    <lineage>
        <taxon>Bacteria</taxon>
        <taxon>Bacillati</taxon>
        <taxon>Actinomycetota</taxon>
        <taxon>Actinomycetes</taxon>
        <taxon>Mycobacteriales</taxon>
        <taxon>Mycobacteriaceae</taxon>
        <taxon>Mycobacterium</taxon>
    </lineage>
</organism>
<comment type="caution">
    <text evidence="3">The sequence shown here is derived from an EMBL/GenBank/DDBJ whole genome shotgun (WGS) entry which is preliminary data.</text>
</comment>
<dbReference type="AlphaFoldDB" id="A0A2S8BQL0"/>
<feature type="transmembrane region" description="Helical" evidence="2">
    <location>
        <begin position="94"/>
        <end position="113"/>
    </location>
</feature>
<evidence type="ECO:0000256" key="2">
    <source>
        <dbReference type="SAM" id="Phobius"/>
    </source>
</evidence>
<feature type="region of interest" description="Disordered" evidence="1">
    <location>
        <begin position="185"/>
        <end position="261"/>
    </location>
</feature>
<reference evidence="3 4" key="1">
    <citation type="journal article" date="2017" name="Int. J. Syst. Evol. Microbiol.">
        <title>Mycobacterium talmoniae sp. nov., a slowly growing mycobacterium isolated from human respiratory samples.</title>
        <authorList>
            <person name="Davidson R.M."/>
            <person name="DeGroote M.A."/>
            <person name="Marola J.L."/>
            <person name="Buss S."/>
            <person name="Jones V."/>
            <person name="McNeil M.R."/>
            <person name="Freifeld A.G."/>
            <person name="Elaine Epperson L."/>
            <person name="Hasan N.A."/>
            <person name="Jackson M."/>
            <person name="Iwen P.C."/>
            <person name="Salfinger M."/>
            <person name="Strong M."/>
        </authorList>
    </citation>
    <scope>NUCLEOTIDE SEQUENCE [LARGE SCALE GENOMIC DNA]</scope>
    <source>
        <strain evidence="3 4">ATCC BAA-2683</strain>
    </source>
</reference>
<proteinExistence type="predicted"/>
<dbReference type="EMBL" id="PPEA01000118">
    <property type="protein sequence ID" value="PQM48960.1"/>
    <property type="molecule type" value="Genomic_DNA"/>
</dbReference>
<name>A0A2S8BQL0_9MYCO</name>
<dbReference type="Proteomes" id="UP000238296">
    <property type="component" value="Unassembled WGS sequence"/>
</dbReference>
<gene>
    <name evidence="3" type="ORF">C1Y40_00826</name>
</gene>
<evidence type="ECO:0000313" key="3">
    <source>
        <dbReference type="EMBL" id="PQM48960.1"/>
    </source>
</evidence>
<protein>
    <submittedName>
        <fullName evidence="3">Uncharacterized protein</fullName>
    </submittedName>
</protein>
<accession>A0A2S8BQL0</accession>
<sequence>MGGPYPGAPYPPPGYPGAAPSGGTAIAAAMLSFLGAVASGVGVIGTAIALSAPWAKYASTGYFAFSALVSLALAAALTTGGILLLRRRLVGRTVIAGACAAAMLIALIGFAYGQHMLHNISSEYGMPVNSAAGLGYGMGGLLFNLVMPAITMALALVPSTRLWCLAPRRGPAHRRPVHGDTLAGAARTAGVGPNPGPNPYGAPAGNPYGQPANPYGQVGNPYGQAGNPYSPAAGTPYGQAGYPPLGAALQPSARRPSPPRS</sequence>
<feature type="transmembrane region" description="Helical" evidence="2">
    <location>
        <begin position="133"/>
        <end position="157"/>
    </location>
</feature>
<keyword evidence="2" id="KW-1133">Transmembrane helix</keyword>
<keyword evidence="2" id="KW-0812">Transmembrane</keyword>
<feature type="transmembrane region" description="Helical" evidence="2">
    <location>
        <begin position="25"/>
        <end position="50"/>
    </location>
</feature>
<feature type="compositionally biased region" description="Low complexity" evidence="1">
    <location>
        <begin position="201"/>
        <end position="214"/>
    </location>
</feature>
<feature type="transmembrane region" description="Helical" evidence="2">
    <location>
        <begin position="62"/>
        <end position="85"/>
    </location>
</feature>
<evidence type="ECO:0000256" key="1">
    <source>
        <dbReference type="SAM" id="MobiDB-lite"/>
    </source>
</evidence>
<keyword evidence="2" id="KW-0472">Membrane</keyword>
<evidence type="ECO:0000313" key="4">
    <source>
        <dbReference type="Proteomes" id="UP000238296"/>
    </source>
</evidence>